<evidence type="ECO:0000313" key="2">
    <source>
        <dbReference type="Proteomes" id="UP001383192"/>
    </source>
</evidence>
<sequence length="237" mass="27125">MEYSYWSWVHQAFGMRCRSGQRSHDHLALCSLILHWHDAIVNHGFHFFTATSNTGHLLQHLPDITTVDGLLQVFATIVLLEIAPVLDIDRYHGGVAWKEVDRLYGRHRSYCKELLLALDRLLVVREKGGQERLSVTALWESFFVQQCVTLVVIARAVESPRVPAAQMEHNLFQDLRRRNPLLARSVDSVLYGGSHLLGSVGEYSLVYNDCCSMKWKHRQQINNNFTITLASWGQGQN</sequence>
<accession>A0AAW0B727</accession>
<organism evidence="1 2">
    <name type="scientific">Paramarasmius palmivorus</name>
    <dbReference type="NCBI Taxonomy" id="297713"/>
    <lineage>
        <taxon>Eukaryota</taxon>
        <taxon>Fungi</taxon>
        <taxon>Dikarya</taxon>
        <taxon>Basidiomycota</taxon>
        <taxon>Agaricomycotina</taxon>
        <taxon>Agaricomycetes</taxon>
        <taxon>Agaricomycetidae</taxon>
        <taxon>Agaricales</taxon>
        <taxon>Marasmiineae</taxon>
        <taxon>Marasmiaceae</taxon>
        <taxon>Paramarasmius</taxon>
    </lineage>
</organism>
<evidence type="ECO:0000313" key="1">
    <source>
        <dbReference type="EMBL" id="KAK7022059.1"/>
    </source>
</evidence>
<dbReference type="Proteomes" id="UP001383192">
    <property type="component" value="Unassembled WGS sequence"/>
</dbReference>
<comment type="caution">
    <text evidence="1">The sequence shown here is derived from an EMBL/GenBank/DDBJ whole genome shotgun (WGS) entry which is preliminary data.</text>
</comment>
<reference evidence="1 2" key="1">
    <citation type="submission" date="2024-01" db="EMBL/GenBank/DDBJ databases">
        <title>A draft genome for a cacao thread blight-causing isolate of Paramarasmius palmivorus.</title>
        <authorList>
            <person name="Baruah I.K."/>
            <person name="Bukari Y."/>
            <person name="Amoako-Attah I."/>
            <person name="Meinhardt L.W."/>
            <person name="Bailey B.A."/>
            <person name="Cohen S.P."/>
        </authorList>
    </citation>
    <scope>NUCLEOTIDE SEQUENCE [LARGE SCALE GENOMIC DNA]</scope>
    <source>
        <strain evidence="1 2">GH-12</strain>
    </source>
</reference>
<protein>
    <submittedName>
        <fullName evidence="1">Uncharacterized protein</fullName>
    </submittedName>
</protein>
<dbReference type="AlphaFoldDB" id="A0AAW0B727"/>
<gene>
    <name evidence="1" type="ORF">VNI00_017041</name>
</gene>
<name>A0AAW0B727_9AGAR</name>
<dbReference type="EMBL" id="JAYKXP010000153">
    <property type="protein sequence ID" value="KAK7022059.1"/>
    <property type="molecule type" value="Genomic_DNA"/>
</dbReference>
<keyword evidence="2" id="KW-1185">Reference proteome</keyword>
<proteinExistence type="predicted"/>